<sequence length="534" mass="56819">MARSVMDGSRRRLHDVLDAAARDVPDVPALSVDGTTWTFRELRARTDALSAYLSAQCSSGARVALLAHNRLEYVAAYYGVPRGGRVLVPLNQRLHPREWADQIVRSGAELVIGERDLLDRLAAEGDLPAGHAPLTDIDDLPWDAAPEEAGTSGADPDDADLDDADPDDADLDDADPDDVAWLMFTSGTTGRPKGVRLTHRSLLAGIDVTARGRPVRPGDVFCTPFPLCHVAGYQVILHHLFGRHAVVLRRFTPAALVDATRGHGVTNLSLAPTMLEDLLAHAADDPGTLDVLRGSVRVIAYGSAPMPVPLLRRAGDVLGCDFNQGFGMTELSGNATFLSPDDHRAAITARPELAASAGRPAGGVEIAVLGEDGTRLPPGALGEIAVRGPQVTPGYWDDPDATAEAFTGGWFRTGDAGRVDEDGYLYLVDRLKDVIITGGENVSSREVEDVLRTVPGVADVAVIGLPDPRWGQTVCAVVVPAGERPAEDELVAACRARLAGFKTPRRIEYADTLPRTGTGKIRKSALRAALTEPA</sequence>
<dbReference type="Pfam" id="PF13193">
    <property type="entry name" value="AMP-binding_C"/>
    <property type="match status" value="1"/>
</dbReference>
<evidence type="ECO:0000259" key="2">
    <source>
        <dbReference type="Pfam" id="PF00501"/>
    </source>
</evidence>
<organism evidence="4 5">
    <name type="scientific">Actinomadura monticuli</name>
    <dbReference type="NCBI Taxonomy" id="3097367"/>
    <lineage>
        <taxon>Bacteria</taxon>
        <taxon>Bacillati</taxon>
        <taxon>Actinomycetota</taxon>
        <taxon>Actinomycetes</taxon>
        <taxon>Streptosporangiales</taxon>
        <taxon>Thermomonosporaceae</taxon>
        <taxon>Actinomadura</taxon>
    </lineage>
</organism>
<accession>A0ABV4QN83</accession>
<name>A0ABV4QN83_9ACTN</name>
<dbReference type="PANTHER" id="PTHR43201">
    <property type="entry name" value="ACYL-COA SYNTHETASE"/>
    <property type="match status" value="1"/>
</dbReference>
<dbReference type="RefSeq" id="WP_371954317.1">
    <property type="nucleotide sequence ID" value="NZ_JAXCEI010000022.1"/>
</dbReference>
<protein>
    <submittedName>
        <fullName evidence="4">AMP-binding protein</fullName>
    </submittedName>
</protein>
<dbReference type="EMBL" id="JAXCEI010000022">
    <property type="protein sequence ID" value="MFA1543820.1"/>
    <property type="molecule type" value="Genomic_DNA"/>
</dbReference>
<dbReference type="InterPro" id="IPR000873">
    <property type="entry name" value="AMP-dep_synth/lig_dom"/>
</dbReference>
<dbReference type="Pfam" id="PF00501">
    <property type="entry name" value="AMP-binding"/>
    <property type="match status" value="1"/>
</dbReference>
<comment type="caution">
    <text evidence="4">The sequence shown here is derived from an EMBL/GenBank/DDBJ whole genome shotgun (WGS) entry which is preliminary data.</text>
</comment>
<dbReference type="Proteomes" id="UP001569963">
    <property type="component" value="Unassembled WGS sequence"/>
</dbReference>
<feature type="region of interest" description="Disordered" evidence="1">
    <location>
        <begin position="130"/>
        <end position="175"/>
    </location>
</feature>
<dbReference type="InterPro" id="IPR042099">
    <property type="entry name" value="ANL_N_sf"/>
</dbReference>
<dbReference type="SUPFAM" id="SSF56801">
    <property type="entry name" value="Acetyl-CoA synthetase-like"/>
    <property type="match status" value="1"/>
</dbReference>
<dbReference type="InterPro" id="IPR045851">
    <property type="entry name" value="AMP-bd_C_sf"/>
</dbReference>
<reference evidence="4 5" key="1">
    <citation type="submission" date="2023-11" db="EMBL/GenBank/DDBJ databases">
        <title>Actinomadura monticuli sp. nov., isolated from volcanic ash.</title>
        <authorList>
            <person name="Lee S.D."/>
            <person name="Yang H."/>
            <person name="Kim I.S."/>
        </authorList>
    </citation>
    <scope>NUCLEOTIDE SEQUENCE [LARGE SCALE GENOMIC DNA]</scope>
    <source>
        <strain evidence="4 5">DLS-62</strain>
    </source>
</reference>
<dbReference type="Gene3D" id="3.30.300.30">
    <property type="match status" value="1"/>
</dbReference>
<evidence type="ECO:0000313" key="4">
    <source>
        <dbReference type="EMBL" id="MFA1543820.1"/>
    </source>
</evidence>
<feature type="domain" description="AMP-dependent synthetase/ligase" evidence="2">
    <location>
        <begin position="18"/>
        <end position="396"/>
    </location>
</feature>
<dbReference type="InterPro" id="IPR025110">
    <property type="entry name" value="AMP-bd_C"/>
</dbReference>
<keyword evidence="5" id="KW-1185">Reference proteome</keyword>
<dbReference type="InterPro" id="IPR020845">
    <property type="entry name" value="AMP-binding_CS"/>
</dbReference>
<feature type="domain" description="AMP-binding enzyme C-terminal" evidence="3">
    <location>
        <begin position="446"/>
        <end position="520"/>
    </location>
</feature>
<dbReference type="PANTHER" id="PTHR43201:SF32">
    <property type="entry name" value="2-SUCCINYLBENZOATE--COA LIGASE, CHLOROPLASTIC_PEROXISOMAL"/>
    <property type="match status" value="1"/>
</dbReference>
<proteinExistence type="predicted"/>
<evidence type="ECO:0000259" key="3">
    <source>
        <dbReference type="Pfam" id="PF13193"/>
    </source>
</evidence>
<evidence type="ECO:0000256" key="1">
    <source>
        <dbReference type="SAM" id="MobiDB-lite"/>
    </source>
</evidence>
<feature type="compositionally biased region" description="Acidic residues" evidence="1">
    <location>
        <begin position="155"/>
        <end position="175"/>
    </location>
</feature>
<dbReference type="PROSITE" id="PS00455">
    <property type="entry name" value="AMP_BINDING"/>
    <property type="match status" value="1"/>
</dbReference>
<evidence type="ECO:0000313" key="5">
    <source>
        <dbReference type="Proteomes" id="UP001569963"/>
    </source>
</evidence>
<gene>
    <name evidence="4" type="ORF">SM611_33250</name>
</gene>
<dbReference type="Gene3D" id="3.40.50.12780">
    <property type="entry name" value="N-terminal domain of ligase-like"/>
    <property type="match status" value="1"/>
</dbReference>